<reference evidence="1" key="1">
    <citation type="submission" date="2009-04" db="EMBL/GenBank/DDBJ databases">
        <authorList>
            <person name="Weinstock G."/>
            <person name="Sodergren E."/>
            <person name="Clifton S."/>
            <person name="Fulton L."/>
            <person name="Fulton B."/>
            <person name="Courtney L."/>
            <person name="Fronick C."/>
            <person name="Harrison M."/>
            <person name="Strong C."/>
            <person name="Farmer C."/>
            <person name="Delahaunty K."/>
            <person name="Markovic C."/>
            <person name="Hall O."/>
            <person name="Minx P."/>
            <person name="Tomlinson C."/>
            <person name="Mitreva M."/>
            <person name="Nelson J."/>
            <person name="Hou S."/>
            <person name="Wollam A."/>
            <person name="Pepin K.H."/>
            <person name="Johnson M."/>
            <person name="Bhonagiri V."/>
            <person name="Nash W.E."/>
            <person name="Warren W."/>
            <person name="Chinwalla A."/>
            <person name="Mardis E.R."/>
            <person name="Wilson R.K."/>
        </authorList>
    </citation>
    <scope>NUCLEOTIDE SEQUENCE [LARGE SCALE GENOMIC DNA]</scope>
    <source>
        <strain evidence="1">ATCC 51147</strain>
    </source>
</reference>
<dbReference type="STRING" id="629741.GCWU000324_01427"/>
<comment type="caution">
    <text evidence="1">The sequence shown here is derived from an EMBL/GenBank/DDBJ whole genome shotgun (WGS) entry which is preliminary data.</text>
</comment>
<dbReference type="HOGENOM" id="CLU_1560894_0_0_4"/>
<dbReference type="AlphaFoldDB" id="C4GH08"/>
<proteinExistence type="predicted"/>
<evidence type="ECO:0000313" key="1">
    <source>
        <dbReference type="EMBL" id="EEP69513.1"/>
    </source>
</evidence>
<keyword evidence="2" id="KW-1185">Reference proteome</keyword>
<dbReference type="Proteomes" id="UP000003009">
    <property type="component" value="Unassembled WGS sequence"/>
</dbReference>
<evidence type="ECO:0000313" key="2">
    <source>
        <dbReference type="Proteomes" id="UP000003009"/>
    </source>
</evidence>
<accession>C4GH08</accession>
<dbReference type="PANTHER" id="PTHR39431">
    <property type="entry name" value="FRPA/C-RELATED PROTEIN"/>
    <property type="match status" value="1"/>
</dbReference>
<dbReference type="PANTHER" id="PTHR39431:SF1">
    <property type="entry name" value="FRPA_C-RELATED PROTEIN"/>
    <property type="match status" value="1"/>
</dbReference>
<protein>
    <submittedName>
        <fullName evidence="1">Uncharacterized protein</fullName>
    </submittedName>
</protein>
<name>C4GH08_9NEIS</name>
<sequence>MIAMPALIGALAANESARDIITDPEFWDDVKDIGFGDALAKRGVDFGDFGRWIYEGIFDGRISDPILKKCEHNAYGKINRNGKAHKTDPLILNLDSKGLAVLAASSTSARFDHNNDGIATATGWAAVGNDLLVLDRNGNGKIDGGSELFGDNTTLSNGATAAHGYGCLGRF</sequence>
<dbReference type="EMBL" id="ACJW02000002">
    <property type="protein sequence ID" value="EEP69513.1"/>
    <property type="molecule type" value="Genomic_DNA"/>
</dbReference>
<gene>
    <name evidence="1" type="ORF">GCWU000324_01427</name>
</gene>
<organism evidence="1 2">
    <name type="scientific">Kingella oralis ATCC 51147</name>
    <dbReference type="NCBI Taxonomy" id="629741"/>
    <lineage>
        <taxon>Bacteria</taxon>
        <taxon>Pseudomonadati</taxon>
        <taxon>Pseudomonadota</taxon>
        <taxon>Betaproteobacteria</taxon>
        <taxon>Neisseriales</taxon>
        <taxon>Neisseriaceae</taxon>
        <taxon>Kingella</taxon>
    </lineage>
</organism>